<gene>
    <name evidence="1" type="ordered locus">Mnod_1234</name>
</gene>
<dbReference type="EMBL" id="CP001349">
    <property type="protein sequence ID" value="ACL56235.1"/>
    <property type="molecule type" value="Genomic_DNA"/>
</dbReference>
<accession>B8IKM8</accession>
<dbReference type="eggNOG" id="ENOG503121Q">
    <property type="taxonomic scope" value="Bacteria"/>
</dbReference>
<dbReference type="KEGG" id="mno:Mnod_1234"/>
<protein>
    <submittedName>
        <fullName evidence="1">Uncharacterized protein</fullName>
    </submittedName>
</protein>
<name>B8IKM8_METNO</name>
<dbReference type="Proteomes" id="UP000008207">
    <property type="component" value="Chromosome"/>
</dbReference>
<dbReference type="RefSeq" id="WP_015927931.1">
    <property type="nucleotide sequence ID" value="NC_011894.1"/>
</dbReference>
<evidence type="ECO:0000313" key="1">
    <source>
        <dbReference type="EMBL" id="ACL56235.1"/>
    </source>
</evidence>
<proteinExistence type="predicted"/>
<dbReference type="HOGENOM" id="CLU_3100713_0_0_5"/>
<sequence length="51" mass="5033">MIVSATAFLAALVGIQAILVVKLADRLSGAPGRVGGQRPAAAANGRYVGIA</sequence>
<evidence type="ECO:0000313" key="2">
    <source>
        <dbReference type="Proteomes" id="UP000008207"/>
    </source>
</evidence>
<dbReference type="AlphaFoldDB" id="B8IKM8"/>
<dbReference type="STRING" id="460265.Mnod_1234"/>
<keyword evidence="2" id="KW-1185">Reference proteome</keyword>
<organism evidence="1 2">
    <name type="scientific">Methylobacterium nodulans (strain LMG 21967 / CNCM I-2342 / ORS 2060)</name>
    <dbReference type="NCBI Taxonomy" id="460265"/>
    <lineage>
        <taxon>Bacteria</taxon>
        <taxon>Pseudomonadati</taxon>
        <taxon>Pseudomonadota</taxon>
        <taxon>Alphaproteobacteria</taxon>
        <taxon>Hyphomicrobiales</taxon>
        <taxon>Methylobacteriaceae</taxon>
        <taxon>Methylobacterium</taxon>
    </lineage>
</organism>
<reference evidence="1 2" key="1">
    <citation type="submission" date="2009-01" db="EMBL/GenBank/DDBJ databases">
        <title>Complete sequence of chromosome of Methylobacterium nodulans ORS 2060.</title>
        <authorList>
            <consortium name="US DOE Joint Genome Institute"/>
            <person name="Lucas S."/>
            <person name="Copeland A."/>
            <person name="Lapidus A."/>
            <person name="Glavina del Rio T."/>
            <person name="Dalin E."/>
            <person name="Tice H."/>
            <person name="Bruce D."/>
            <person name="Goodwin L."/>
            <person name="Pitluck S."/>
            <person name="Sims D."/>
            <person name="Brettin T."/>
            <person name="Detter J.C."/>
            <person name="Han C."/>
            <person name="Larimer F."/>
            <person name="Land M."/>
            <person name="Hauser L."/>
            <person name="Kyrpides N."/>
            <person name="Ivanova N."/>
            <person name="Marx C.J."/>
            <person name="Richardson P."/>
        </authorList>
    </citation>
    <scope>NUCLEOTIDE SEQUENCE [LARGE SCALE GENOMIC DNA]</scope>
    <source>
        <strain evidence="2">LMG 21967 / CNCM I-2342 / ORS 2060</strain>
    </source>
</reference>